<reference evidence="2" key="1">
    <citation type="submission" date="2021-04" db="EMBL/GenBank/DDBJ databases">
        <authorList>
            <consortium name="Molecular Ecology Group"/>
        </authorList>
    </citation>
    <scope>NUCLEOTIDE SEQUENCE</scope>
</reference>
<name>A0A8S4A0L9_9EUPU</name>
<sequence length="221" mass="24577">YYELLIKLKRTTEGLLASHTAQGVWGTYGGLRRVCLDTEAILYHGIKKSQSSSESDGSFWQFVQGLKWLSPSLAPIVDKLNRLSQARRLGDTEMGRAWLRESVQDHTLMTQLDILISDEKHLHNFYHDDAFLCQTDYVMAMRICFRAIELGKPALLSEISPYLLRSGQVGAALSRSSSLPINRASRLAAVVTTEGQLALGCSLPSGINRSSEMGNKHSHLN</sequence>
<dbReference type="InterPro" id="IPR037213">
    <property type="entry name" value="Run_dom_sf"/>
</dbReference>
<dbReference type="Gene3D" id="1.20.58.900">
    <property type="match status" value="1"/>
</dbReference>
<evidence type="ECO:0000313" key="3">
    <source>
        <dbReference type="Proteomes" id="UP000678393"/>
    </source>
</evidence>
<dbReference type="Proteomes" id="UP000678393">
    <property type="component" value="Unassembled WGS sequence"/>
</dbReference>
<dbReference type="PROSITE" id="PS50826">
    <property type="entry name" value="RUN"/>
    <property type="match status" value="1"/>
</dbReference>
<dbReference type="EMBL" id="CAJHNH020008112">
    <property type="protein sequence ID" value="CAG5135259.1"/>
    <property type="molecule type" value="Genomic_DNA"/>
</dbReference>
<dbReference type="SMART" id="SM00593">
    <property type="entry name" value="RUN"/>
    <property type="match status" value="1"/>
</dbReference>
<evidence type="ECO:0000259" key="1">
    <source>
        <dbReference type="PROSITE" id="PS50826"/>
    </source>
</evidence>
<dbReference type="CDD" id="cd17686">
    <property type="entry name" value="RUN_RUBCN"/>
    <property type="match status" value="1"/>
</dbReference>
<organism evidence="2 3">
    <name type="scientific">Candidula unifasciata</name>
    <dbReference type="NCBI Taxonomy" id="100452"/>
    <lineage>
        <taxon>Eukaryota</taxon>
        <taxon>Metazoa</taxon>
        <taxon>Spiralia</taxon>
        <taxon>Lophotrochozoa</taxon>
        <taxon>Mollusca</taxon>
        <taxon>Gastropoda</taxon>
        <taxon>Heterobranchia</taxon>
        <taxon>Euthyneura</taxon>
        <taxon>Panpulmonata</taxon>
        <taxon>Eupulmonata</taxon>
        <taxon>Stylommatophora</taxon>
        <taxon>Helicina</taxon>
        <taxon>Helicoidea</taxon>
        <taxon>Geomitridae</taxon>
        <taxon>Candidula</taxon>
    </lineage>
</organism>
<evidence type="ECO:0000313" key="2">
    <source>
        <dbReference type="EMBL" id="CAG5135259.1"/>
    </source>
</evidence>
<keyword evidence="3" id="KW-1185">Reference proteome</keyword>
<dbReference type="AlphaFoldDB" id="A0A8S4A0L9"/>
<feature type="domain" description="RUN" evidence="1">
    <location>
        <begin position="25"/>
        <end position="158"/>
    </location>
</feature>
<comment type="caution">
    <text evidence="2">The sequence shown here is derived from an EMBL/GenBank/DDBJ whole genome shotgun (WGS) entry which is preliminary data.</text>
</comment>
<accession>A0A8S4A0L9</accession>
<feature type="non-terminal residue" evidence="2">
    <location>
        <position position="221"/>
    </location>
</feature>
<dbReference type="OrthoDB" id="10067503at2759"/>
<protein>
    <recommendedName>
        <fullName evidence="1">RUN domain-containing protein</fullName>
    </recommendedName>
</protein>
<dbReference type="InterPro" id="IPR004012">
    <property type="entry name" value="Run_dom"/>
</dbReference>
<dbReference type="Pfam" id="PF02759">
    <property type="entry name" value="RUN"/>
    <property type="match status" value="1"/>
</dbReference>
<proteinExistence type="predicted"/>
<dbReference type="SUPFAM" id="SSF140741">
    <property type="entry name" value="RUN domain-like"/>
    <property type="match status" value="1"/>
</dbReference>
<feature type="non-terminal residue" evidence="2">
    <location>
        <position position="1"/>
    </location>
</feature>
<gene>
    <name evidence="2" type="ORF">CUNI_LOCUS20817</name>
</gene>